<reference evidence="1 2" key="1">
    <citation type="journal article" date="2019" name="Sci. Rep.">
        <title>Orb-weaving spider Araneus ventricosus genome elucidates the spidroin gene catalogue.</title>
        <authorList>
            <person name="Kono N."/>
            <person name="Nakamura H."/>
            <person name="Ohtoshi R."/>
            <person name="Moran D.A.P."/>
            <person name="Shinohara A."/>
            <person name="Yoshida Y."/>
            <person name="Fujiwara M."/>
            <person name="Mori M."/>
            <person name="Tomita M."/>
            <person name="Arakawa K."/>
        </authorList>
    </citation>
    <scope>NUCLEOTIDE SEQUENCE [LARGE SCALE GENOMIC DNA]</scope>
</reference>
<dbReference type="AlphaFoldDB" id="A0A4Y2F8X9"/>
<keyword evidence="2" id="KW-1185">Reference proteome</keyword>
<sequence length="100" mass="11477">MPNLPRLEVDERTDFGNFDILSEDIVFGKVFKFVRKGCFRNGCQSCQNLKLMNVQVSTTLTSFSEKFADLVKKMKNKVGIGADFHDKEVWKWSLSGDDHL</sequence>
<proteinExistence type="predicted"/>
<evidence type="ECO:0000313" key="1">
    <source>
        <dbReference type="EMBL" id="GBM37691.1"/>
    </source>
</evidence>
<organism evidence="1 2">
    <name type="scientific">Araneus ventricosus</name>
    <name type="common">Orbweaver spider</name>
    <name type="synonym">Epeira ventricosa</name>
    <dbReference type="NCBI Taxonomy" id="182803"/>
    <lineage>
        <taxon>Eukaryota</taxon>
        <taxon>Metazoa</taxon>
        <taxon>Ecdysozoa</taxon>
        <taxon>Arthropoda</taxon>
        <taxon>Chelicerata</taxon>
        <taxon>Arachnida</taxon>
        <taxon>Araneae</taxon>
        <taxon>Araneomorphae</taxon>
        <taxon>Entelegynae</taxon>
        <taxon>Araneoidea</taxon>
        <taxon>Araneidae</taxon>
        <taxon>Araneus</taxon>
    </lineage>
</organism>
<name>A0A4Y2F8X9_ARAVE</name>
<comment type="caution">
    <text evidence="1">The sequence shown here is derived from an EMBL/GenBank/DDBJ whole genome shotgun (WGS) entry which is preliminary data.</text>
</comment>
<dbReference type="Proteomes" id="UP000499080">
    <property type="component" value="Unassembled WGS sequence"/>
</dbReference>
<gene>
    <name evidence="1" type="ORF">AVEN_237479_1</name>
</gene>
<dbReference type="EMBL" id="BGPR01249590">
    <property type="protein sequence ID" value="GBM37691.1"/>
    <property type="molecule type" value="Genomic_DNA"/>
</dbReference>
<evidence type="ECO:0000313" key="2">
    <source>
        <dbReference type="Proteomes" id="UP000499080"/>
    </source>
</evidence>
<protein>
    <submittedName>
        <fullName evidence="1">Uncharacterized protein</fullName>
    </submittedName>
</protein>
<accession>A0A4Y2F8X9</accession>